<dbReference type="RefSeq" id="WP_211323674.1">
    <property type="nucleotide sequence ID" value="NZ_QGDO01000001.1"/>
</dbReference>
<keyword evidence="3" id="KW-1185">Reference proteome</keyword>
<dbReference type="InterPro" id="IPR024775">
    <property type="entry name" value="DinB-like"/>
</dbReference>
<evidence type="ECO:0000313" key="3">
    <source>
        <dbReference type="Proteomes" id="UP000245535"/>
    </source>
</evidence>
<evidence type="ECO:0000313" key="2">
    <source>
        <dbReference type="EMBL" id="PWJ45032.1"/>
    </source>
</evidence>
<comment type="caution">
    <text evidence="2">The sequence shown here is derived from an EMBL/GenBank/DDBJ whole genome shotgun (WGS) entry which is preliminary data.</text>
</comment>
<dbReference type="Proteomes" id="UP000245535">
    <property type="component" value="Unassembled WGS sequence"/>
</dbReference>
<protein>
    <submittedName>
        <fullName evidence="2">DinB family protein</fullName>
    </submittedName>
</protein>
<feature type="domain" description="DinB-like" evidence="1">
    <location>
        <begin position="10"/>
        <end position="147"/>
    </location>
</feature>
<dbReference type="EMBL" id="QGDO01000001">
    <property type="protein sequence ID" value="PWJ45032.1"/>
    <property type="molecule type" value="Genomic_DNA"/>
</dbReference>
<dbReference type="AlphaFoldDB" id="A0A315ZI99"/>
<name>A0A315ZI99_SEDFL</name>
<dbReference type="InterPro" id="IPR034660">
    <property type="entry name" value="DinB/YfiT-like"/>
</dbReference>
<proteinExistence type="predicted"/>
<gene>
    <name evidence="2" type="ORF">BC781_1011430</name>
</gene>
<reference evidence="2 3" key="1">
    <citation type="submission" date="2018-03" db="EMBL/GenBank/DDBJ databases">
        <title>Genomic Encyclopedia of Archaeal and Bacterial Type Strains, Phase II (KMG-II): from individual species to whole genera.</title>
        <authorList>
            <person name="Goeker M."/>
        </authorList>
    </citation>
    <scope>NUCLEOTIDE SEQUENCE [LARGE SCALE GENOMIC DNA]</scope>
    <source>
        <strain evidence="2 3">DSM 28229</strain>
    </source>
</reference>
<dbReference type="Pfam" id="PF12867">
    <property type="entry name" value="DinB_2"/>
    <property type="match status" value="1"/>
</dbReference>
<dbReference type="SUPFAM" id="SSF109854">
    <property type="entry name" value="DinB/YfiT-like putative metalloenzymes"/>
    <property type="match status" value="1"/>
</dbReference>
<sequence>MMMSTELKLLAQGRKNILANADQLSLKELNTIPSPFRNNIIWNIGHIIVTQQLLCYGLSAMELNVEKEMVLKFKKGTAPSEEATIDEFKELRELLIETSSQLLKDYENGKWEGVEFQSYRTSFGNTIDSIEDAIAFNNIHEGIHLGYVLNLRKMLQEMVL</sequence>
<accession>A0A315ZI99</accession>
<evidence type="ECO:0000259" key="1">
    <source>
        <dbReference type="Pfam" id="PF12867"/>
    </source>
</evidence>
<organism evidence="2 3">
    <name type="scientific">Sediminitomix flava</name>
    <dbReference type="NCBI Taxonomy" id="379075"/>
    <lineage>
        <taxon>Bacteria</taxon>
        <taxon>Pseudomonadati</taxon>
        <taxon>Bacteroidota</taxon>
        <taxon>Cytophagia</taxon>
        <taxon>Cytophagales</taxon>
        <taxon>Flammeovirgaceae</taxon>
        <taxon>Sediminitomix</taxon>
    </lineage>
</organism>
<dbReference type="Gene3D" id="1.20.120.450">
    <property type="entry name" value="dinb family like domain"/>
    <property type="match status" value="1"/>
</dbReference>